<accession>R4Z1I8</accession>
<gene>
    <name evidence="2" type="ORF">BN381_420022</name>
</gene>
<dbReference type="AlphaFoldDB" id="R4Z1I8"/>
<protein>
    <recommendedName>
        <fullName evidence="1">Transposase IS204/IS1001/IS1096/IS1165 DDE domain-containing protein</fullName>
    </recommendedName>
</protein>
<comment type="caution">
    <text evidence="2">The sequence shown here is derived from an EMBL/GenBank/DDBJ whole genome shotgun (WGS) entry which is preliminary data.</text>
</comment>
<keyword evidence="3" id="KW-1185">Reference proteome</keyword>
<feature type="domain" description="Transposase IS204/IS1001/IS1096/IS1165 DDE" evidence="1">
    <location>
        <begin position="2"/>
        <end position="96"/>
    </location>
</feature>
<proteinExistence type="predicted"/>
<dbReference type="eggNOG" id="COG3464">
    <property type="taxonomic scope" value="Bacteria"/>
</dbReference>
<evidence type="ECO:0000313" key="2">
    <source>
        <dbReference type="EMBL" id="CCM64593.1"/>
    </source>
</evidence>
<dbReference type="OrthoDB" id="1428197at2"/>
<dbReference type="Proteomes" id="UP000018291">
    <property type="component" value="Unassembled WGS sequence"/>
</dbReference>
<evidence type="ECO:0000259" key="1">
    <source>
        <dbReference type="Pfam" id="PF01610"/>
    </source>
</evidence>
<dbReference type="Pfam" id="PF01610">
    <property type="entry name" value="DDE_Tnp_ISL3"/>
    <property type="match status" value="1"/>
</dbReference>
<dbReference type="STRING" id="1229780.BN381_420022"/>
<sequence>MAPNAAICLDPFHAVAIAAIAAKALDTTRREQWARVRKVDPDAAKTLKGTRFVLLKNPENHSYTQTVHMAAIKRSGEWIWRAYQLKEGLRGIYADHSLRFDESVLLLERGIS</sequence>
<reference evidence="2 3" key="1">
    <citation type="journal article" date="2013" name="ISME J.">
        <title>Metabolic model for the filamentous 'Candidatus Microthrix parvicella' based on genomic and metagenomic analyses.</title>
        <authorList>
            <person name="Jon McIlroy S."/>
            <person name="Kristiansen R."/>
            <person name="Albertsen M."/>
            <person name="Michael Karst S."/>
            <person name="Rossetti S."/>
            <person name="Lund Nielsen J."/>
            <person name="Tandoi V."/>
            <person name="James Seviour R."/>
            <person name="Nielsen P.H."/>
        </authorList>
    </citation>
    <scope>NUCLEOTIDE SEQUENCE [LARGE SCALE GENOMIC DNA]</scope>
    <source>
        <strain evidence="2 3">RN1</strain>
    </source>
</reference>
<name>R4Z1I8_9ACTN</name>
<dbReference type="InterPro" id="IPR002560">
    <property type="entry name" value="Transposase_DDE"/>
</dbReference>
<dbReference type="EMBL" id="CANL01000037">
    <property type="protein sequence ID" value="CCM64593.1"/>
    <property type="molecule type" value="Genomic_DNA"/>
</dbReference>
<evidence type="ECO:0000313" key="3">
    <source>
        <dbReference type="Proteomes" id="UP000018291"/>
    </source>
</evidence>
<organism evidence="2 3">
    <name type="scientific">Candidatus Neomicrothrix parvicella RN1</name>
    <dbReference type="NCBI Taxonomy" id="1229780"/>
    <lineage>
        <taxon>Bacteria</taxon>
        <taxon>Bacillati</taxon>
        <taxon>Actinomycetota</taxon>
        <taxon>Acidimicrobiia</taxon>
        <taxon>Acidimicrobiales</taxon>
        <taxon>Microthrixaceae</taxon>
        <taxon>Candidatus Neomicrothrix</taxon>
    </lineage>
</organism>
<dbReference type="HOGENOM" id="CLU_2141329_0_0_11"/>